<dbReference type="UniPathway" id="UPA00252">
    <property type="reaction ID" value="UER00325"/>
</dbReference>
<dbReference type="STRING" id="1335309.GA0116948_10580"/>
<keyword evidence="5 7" id="KW-0627">Porphyrin biosynthesis</keyword>
<feature type="binding site" evidence="7">
    <location>
        <position position="319"/>
    </location>
    <ligand>
        <name>Fe(2+)</name>
        <dbReference type="ChEBI" id="CHEBI:29033"/>
    </ligand>
</feature>
<dbReference type="Gene3D" id="3.40.50.1400">
    <property type="match status" value="2"/>
</dbReference>
<comment type="pathway">
    <text evidence="7">Porphyrin-containing compound metabolism; protoheme biosynthesis; protoheme from protoporphyrin-IX: step 1/1.</text>
</comment>
<evidence type="ECO:0000256" key="3">
    <source>
        <dbReference type="ARBA" id="ARBA00023133"/>
    </source>
</evidence>
<comment type="catalytic activity">
    <reaction evidence="7">
        <text>heme b + 2 H(+) = protoporphyrin IX + Fe(2+)</text>
        <dbReference type="Rhea" id="RHEA:22584"/>
        <dbReference type="ChEBI" id="CHEBI:15378"/>
        <dbReference type="ChEBI" id="CHEBI:29033"/>
        <dbReference type="ChEBI" id="CHEBI:57306"/>
        <dbReference type="ChEBI" id="CHEBI:60344"/>
        <dbReference type="EC" id="4.98.1.1"/>
    </reaction>
</comment>
<evidence type="ECO:0000256" key="1">
    <source>
        <dbReference type="ARBA" id="ARBA00007718"/>
    </source>
</evidence>
<dbReference type="InterPro" id="IPR033644">
    <property type="entry name" value="Ferrochelatase_C"/>
</dbReference>
<dbReference type="Proteomes" id="UP000242818">
    <property type="component" value="Unassembled WGS sequence"/>
</dbReference>
<comment type="subcellular location">
    <subcellularLocation>
        <location evidence="7">Cytoplasm</location>
    </subcellularLocation>
</comment>
<dbReference type="PANTHER" id="PTHR11108:SF1">
    <property type="entry name" value="FERROCHELATASE, MITOCHONDRIAL"/>
    <property type="match status" value="1"/>
</dbReference>
<evidence type="ECO:0000256" key="4">
    <source>
        <dbReference type="ARBA" id="ARBA00023239"/>
    </source>
</evidence>
<dbReference type="SUPFAM" id="SSF53800">
    <property type="entry name" value="Chelatase"/>
    <property type="match status" value="1"/>
</dbReference>
<protein>
    <recommendedName>
        <fullName evidence="7">Ferrochelatase</fullName>
        <ecNumber evidence="7">4.98.1.1</ecNumber>
    </recommendedName>
    <alternativeName>
        <fullName evidence="7">Heme synthase</fullName>
    </alternativeName>
    <alternativeName>
        <fullName evidence="7">Protoheme ferro-lyase</fullName>
    </alternativeName>
</protein>
<dbReference type="CDD" id="cd00419">
    <property type="entry name" value="Ferrochelatase_C"/>
    <property type="match status" value="1"/>
</dbReference>
<dbReference type="GO" id="GO:0005737">
    <property type="term" value="C:cytoplasm"/>
    <property type="evidence" value="ECO:0007669"/>
    <property type="project" value="UniProtKB-SubCell"/>
</dbReference>
<sequence length="366" mass="41962">MLSGKPVYNRLHLQQFRTSTNMEAVTDKGIILMNLGSPESTEVPDVKRYLMEFLMDKKVIDYPYLLRLLLVGGIIVPRRSPQSAEAYKRIWWPEGSPLVVLTKQLQAAVQDELQDIPVTIAMRYGNPSPQAAYDELLAKNPRLKEVILLPLYPHYAMSSYETAVDYAKAIHKRKKYKFKLTTIPPYYGNEDYIQAQAACMQPYLEQDYDHVLFSYHGVPERHIRKGDITKTHCLKVDDCCHVASPAHEFCYRHQVFHTSERVAAALNLPKEKWGISFQSRLGKEQWLLPYTASRLTELPAEGKKKLLVVCPAFVSDCLETLEEIGMEGKHSFLESGGESFTMIPCMNLHPMWVQAIGKWCRQLIQP</sequence>
<comment type="function">
    <text evidence="7">Catalyzes the ferrous insertion into protoporphyrin IX.</text>
</comment>
<dbReference type="EMBL" id="FMAR01000005">
    <property type="protein sequence ID" value="SCC26574.1"/>
    <property type="molecule type" value="Genomic_DNA"/>
</dbReference>
<evidence type="ECO:0000256" key="8">
    <source>
        <dbReference type="RuleBase" id="RU004185"/>
    </source>
</evidence>
<evidence type="ECO:0000256" key="5">
    <source>
        <dbReference type="ARBA" id="ARBA00023244"/>
    </source>
</evidence>
<gene>
    <name evidence="7" type="primary">hemH</name>
    <name evidence="9" type="ORF">GA0116948_10580</name>
</gene>
<dbReference type="AlphaFoldDB" id="A0A1C4D569"/>
<dbReference type="NCBIfam" id="TIGR00109">
    <property type="entry name" value="hemH"/>
    <property type="match status" value="1"/>
</dbReference>
<dbReference type="Pfam" id="PF00762">
    <property type="entry name" value="Ferrochelatase"/>
    <property type="match status" value="1"/>
</dbReference>
<accession>A0A1C4D569</accession>
<dbReference type="HAMAP" id="MF_00323">
    <property type="entry name" value="Ferrochelatase"/>
    <property type="match status" value="1"/>
</dbReference>
<proteinExistence type="inferred from homology"/>
<dbReference type="CDD" id="cd03411">
    <property type="entry name" value="Ferrochelatase_N"/>
    <property type="match status" value="1"/>
</dbReference>
<keyword evidence="10" id="KW-1185">Reference proteome</keyword>
<keyword evidence="3 7" id="KW-0350">Heme biosynthesis</keyword>
<evidence type="ECO:0000256" key="6">
    <source>
        <dbReference type="ARBA" id="ARBA00024536"/>
    </source>
</evidence>
<keyword evidence="2 7" id="KW-0408">Iron</keyword>
<dbReference type="InterPro" id="IPR001015">
    <property type="entry name" value="Ferrochelatase"/>
</dbReference>
<dbReference type="PANTHER" id="PTHR11108">
    <property type="entry name" value="FERROCHELATASE"/>
    <property type="match status" value="1"/>
</dbReference>
<feature type="binding site" evidence="7">
    <location>
        <position position="216"/>
    </location>
    <ligand>
        <name>Fe(2+)</name>
        <dbReference type="ChEBI" id="CHEBI:29033"/>
    </ligand>
</feature>
<comment type="catalytic activity">
    <reaction evidence="6">
        <text>Fe-coproporphyrin III + 2 H(+) = coproporphyrin III + Fe(2+)</text>
        <dbReference type="Rhea" id="RHEA:49572"/>
        <dbReference type="ChEBI" id="CHEBI:15378"/>
        <dbReference type="ChEBI" id="CHEBI:29033"/>
        <dbReference type="ChEBI" id="CHEBI:68438"/>
        <dbReference type="ChEBI" id="CHEBI:131725"/>
        <dbReference type="EC" id="4.99.1.9"/>
    </reaction>
    <physiologicalReaction direction="right-to-left" evidence="6">
        <dbReference type="Rhea" id="RHEA:49574"/>
    </physiologicalReaction>
</comment>
<dbReference type="InterPro" id="IPR033659">
    <property type="entry name" value="Ferrochelatase_N"/>
</dbReference>
<dbReference type="GO" id="GO:0046872">
    <property type="term" value="F:metal ion binding"/>
    <property type="evidence" value="ECO:0007669"/>
    <property type="project" value="UniProtKB-KW"/>
</dbReference>
<evidence type="ECO:0000313" key="10">
    <source>
        <dbReference type="Proteomes" id="UP000242818"/>
    </source>
</evidence>
<reference evidence="9 10" key="1">
    <citation type="submission" date="2016-08" db="EMBL/GenBank/DDBJ databases">
        <authorList>
            <person name="Seilhamer J.J."/>
        </authorList>
    </citation>
    <scope>NUCLEOTIDE SEQUENCE [LARGE SCALE GENOMIC DNA]</scope>
    <source>
        <strain evidence="9 10">A37T2</strain>
    </source>
</reference>
<organism evidence="9 10">
    <name type="scientific">Chitinophaga costaii</name>
    <dbReference type="NCBI Taxonomy" id="1335309"/>
    <lineage>
        <taxon>Bacteria</taxon>
        <taxon>Pseudomonadati</taxon>
        <taxon>Bacteroidota</taxon>
        <taxon>Chitinophagia</taxon>
        <taxon>Chitinophagales</taxon>
        <taxon>Chitinophagaceae</taxon>
        <taxon>Chitinophaga</taxon>
    </lineage>
</organism>
<dbReference type="EC" id="4.98.1.1" evidence="7"/>
<evidence type="ECO:0000256" key="2">
    <source>
        <dbReference type="ARBA" id="ARBA00023004"/>
    </source>
</evidence>
<name>A0A1C4D569_9BACT</name>
<evidence type="ECO:0000313" key="9">
    <source>
        <dbReference type="EMBL" id="SCC26574.1"/>
    </source>
</evidence>
<keyword evidence="4 7" id="KW-0456">Lyase</keyword>
<dbReference type="GO" id="GO:0004325">
    <property type="term" value="F:ferrochelatase activity"/>
    <property type="evidence" value="ECO:0007669"/>
    <property type="project" value="UniProtKB-UniRule"/>
</dbReference>
<evidence type="ECO:0000256" key="7">
    <source>
        <dbReference type="HAMAP-Rule" id="MF_00323"/>
    </source>
</evidence>
<keyword evidence="7" id="KW-0963">Cytoplasm</keyword>
<comment type="similarity">
    <text evidence="1 7 8">Belongs to the ferrochelatase family.</text>
</comment>
<keyword evidence="7" id="KW-0479">Metal-binding</keyword>
<dbReference type="GO" id="GO:0006783">
    <property type="term" value="P:heme biosynthetic process"/>
    <property type="evidence" value="ECO:0007669"/>
    <property type="project" value="UniProtKB-UniRule"/>
</dbReference>